<dbReference type="PROSITE" id="PS50904">
    <property type="entry name" value="PRELI_MSF1"/>
    <property type="match status" value="1"/>
</dbReference>
<protein>
    <recommendedName>
        <fullName evidence="1">PRELI/MSF1 domain-containing protein</fullName>
    </recommendedName>
</protein>
<evidence type="ECO:0000313" key="2">
    <source>
        <dbReference type="Ensembl" id="ENSSORP00005007373.1"/>
    </source>
</evidence>
<dbReference type="AlphaFoldDB" id="A0A672YS12"/>
<evidence type="ECO:0000259" key="1">
    <source>
        <dbReference type="PROSITE" id="PS50904"/>
    </source>
</evidence>
<accession>A0A672YS12</accession>
<sequence length="93" mass="10913">MVQKYQSPVRVYKHPFELVMAYERRFPTCHLIPMFVASDVVDEETSEDGSTHRIERRCALDMDAPRLLKRSKLVKTVILDHKSHCCINMRGNH</sequence>
<dbReference type="Proteomes" id="UP000472271">
    <property type="component" value="Chromosome 1"/>
</dbReference>
<evidence type="ECO:0000313" key="3">
    <source>
        <dbReference type="Proteomes" id="UP000472271"/>
    </source>
</evidence>
<reference evidence="2" key="2">
    <citation type="submission" date="2025-08" db="UniProtKB">
        <authorList>
            <consortium name="Ensembl"/>
        </authorList>
    </citation>
    <scope>IDENTIFICATION</scope>
</reference>
<dbReference type="InterPro" id="IPR006797">
    <property type="entry name" value="PRELI/MSF1_dom"/>
</dbReference>
<proteinExistence type="predicted"/>
<organism evidence="2 3">
    <name type="scientific">Sphaeramia orbicularis</name>
    <name type="common">orbiculate cardinalfish</name>
    <dbReference type="NCBI Taxonomy" id="375764"/>
    <lineage>
        <taxon>Eukaryota</taxon>
        <taxon>Metazoa</taxon>
        <taxon>Chordata</taxon>
        <taxon>Craniata</taxon>
        <taxon>Vertebrata</taxon>
        <taxon>Euteleostomi</taxon>
        <taxon>Actinopterygii</taxon>
        <taxon>Neopterygii</taxon>
        <taxon>Teleostei</taxon>
        <taxon>Neoteleostei</taxon>
        <taxon>Acanthomorphata</taxon>
        <taxon>Gobiaria</taxon>
        <taxon>Kurtiformes</taxon>
        <taxon>Apogonoidei</taxon>
        <taxon>Apogonidae</taxon>
        <taxon>Apogoninae</taxon>
        <taxon>Sphaeramia</taxon>
    </lineage>
</organism>
<reference evidence="2" key="1">
    <citation type="submission" date="2019-06" db="EMBL/GenBank/DDBJ databases">
        <authorList>
            <consortium name="Wellcome Sanger Institute Data Sharing"/>
        </authorList>
    </citation>
    <scope>NUCLEOTIDE SEQUENCE [LARGE SCALE GENOMIC DNA]</scope>
</reference>
<name>A0A672YS12_9TELE</name>
<dbReference type="Pfam" id="PF04707">
    <property type="entry name" value="PRELI"/>
    <property type="match status" value="1"/>
</dbReference>
<dbReference type="Ensembl" id="ENSSORT00005007652.1">
    <property type="protein sequence ID" value="ENSSORP00005007373.1"/>
    <property type="gene ID" value="ENSSORG00005004216.1"/>
</dbReference>
<reference evidence="2" key="3">
    <citation type="submission" date="2025-09" db="UniProtKB">
        <authorList>
            <consortium name="Ensembl"/>
        </authorList>
    </citation>
    <scope>IDENTIFICATION</scope>
</reference>
<dbReference type="InParanoid" id="A0A672YS12"/>
<feature type="domain" description="PRELI/MSF1" evidence="1">
    <location>
        <begin position="3"/>
        <end position="93"/>
    </location>
</feature>
<keyword evidence="3" id="KW-1185">Reference proteome</keyword>